<dbReference type="AlphaFoldDB" id="A0A4Y9ESM1"/>
<keyword evidence="4" id="KW-1185">Reference proteome</keyword>
<dbReference type="CDD" id="cd07756">
    <property type="entry name" value="CYTH-like_Pase_CHAD"/>
    <property type="match status" value="1"/>
</dbReference>
<dbReference type="InterPro" id="IPR023577">
    <property type="entry name" value="CYTH_domain"/>
</dbReference>
<dbReference type="PANTHER" id="PTHR39569:SF1">
    <property type="entry name" value="INORGANIC TRIPHOSPHATASE"/>
    <property type="match status" value="1"/>
</dbReference>
<dbReference type="Proteomes" id="UP000297737">
    <property type="component" value="Unassembled WGS sequence"/>
</dbReference>
<feature type="domain" description="CHAD" evidence="2">
    <location>
        <begin position="216"/>
        <end position="484"/>
    </location>
</feature>
<accession>A0A4Y9ESM1</accession>
<dbReference type="SMART" id="SM01118">
    <property type="entry name" value="CYTH"/>
    <property type="match status" value="1"/>
</dbReference>
<dbReference type="PANTHER" id="PTHR39569">
    <property type="entry name" value="INORGANIC TRIPHOSPHATASE"/>
    <property type="match status" value="1"/>
</dbReference>
<dbReference type="Gene3D" id="2.40.320.10">
    <property type="entry name" value="Hypothetical Protein Pfu-838710-001"/>
    <property type="match status" value="1"/>
</dbReference>
<dbReference type="Pfam" id="PF01928">
    <property type="entry name" value="CYTH"/>
    <property type="match status" value="1"/>
</dbReference>
<dbReference type="RefSeq" id="WP_135245033.1">
    <property type="nucleotide sequence ID" value="NZ_SIHO01000001.1"/>
</dbReference>
<feature type="domain" description="CYTH" evidence="1">
    <location>
        <begin position="6"/>
        <end position="201"/>
    </location>
</feature>
<dbReference type="InterPro" id="IPR033469">
    <property type="entry name" value="CYTH-like_dom_sf"/>
</dbReference>
<name>A0A4Y9ESM1_9SPHN</name>
<dbReference type="Gene3D" id="1.40.20.10">
    <property type="entry name" value="CHAD domain"/>
    <property type="match status" value="1"/>
</dbReference>
<proteinExistence type="predicted"/>
<reference evidence="3 4" key="1">
    <citation type="submission" date="2019-02" db="EMBL/GenBank/DDBJ databases">
        <title>Polymorphobacter sp. isolated from the lake at the Tibet of China.</title>
        <authorList>
            <person name="Li A."/>
        </authorList>
    </citation>
    <scope>NUCLEOTIDE SEQUENCE [LARGE SCALE GENOMIC DNA]</scope>
    <source>
        <strain evidence="3 4">DJ1R-1</strain>
    </source>
</reference>
<sequence>MTGAEPVERELKLDIDPAVADQLAAGHWFADADCAHIESVYFDTHDQVLRSAGYVLRVRHSGDRRIQTFKACAGNAAGMFARTEWERDIVGDRPEITDADGPLATLLAQHSRPRFKAQFRTKIDRCRRRMIVDGAEIELALDRGIIIAGKRSAPICELEIESVSGSAQALFSVAREIALTTPLRPAALTKSDRGRLLAAKLLLRPSKAASLKLDADMAATLAFQQIASSCLQQFLRNAALMEHDDHPDIVHQARVGLRRLRSALALFRPLLGEHALRLLNGEVRWLAQQFGTVRSLDVLIAASSDIRTRTRLAQLRHQSLAILLDVIRAPRVRTLLLDLTHWLTLGAWLRQPTPAPRLDNFAAVQLEHRFRRLKRRGWHFADLDDAHRHRVRIEAKKLRYATEFLDSIYPGDKAQRRRMAWLETLEALLGALGDLNDQATAAAVLEEFGIGANAVPFDKARHDALCVAAGTAHATLTRLKRYWR</sequence>
<dbReference type="GO" id="GO:0050355">
    <property type="term" value="F:inorganic triphosphate phosphatase activity"/>
    <property type="evidence" value="ECO:0007669"/>
    <property type="project" value="InterPro"/>
</dbReference>
<dbReference type="SMART" id="SM00880">
    <property type="entry name" value="CHAD"/>
    <property type="match status" value="1"/>
</dbReference>
<protein>
    <submittedName>
        <fullName evidence="3">CHAD domain-containing protein</fullName>
    </submittedName>
</protein>
<dbReference type="Pfam" id="PF05235">
    <property type="entry name" value="CHAD"/>
    <property type="match status" value="1"/>
</dbReference>
<dbReference type="InterPro" id="IPR038186">
    <property type="entry name" value="CHAD_dom_sf"/>
</dbReference>
<dbReference type="SUPFAM" id="SSF55154">
    <property type="entry name" value="CYTH-like phosphatases"/>
    <property type="match status" value="1"/>
</dbReference>
<dbReference type="InterPro" id="IPR039013">
    <property type="entry name" value="YgiF"/>
</dbReference>
<dbReference type="InterPro" id="IPR007899">
    <property type="entry name" value="CHAD_dom"/>
</dbReference>
<evidence type="ECO:0000259" key="2">
    <source>
        <dbReference type="PROSITE" id="PS51708"/>
    </source>
</evidence>
<evidence type="ECO:0000313" key="4">
    <source>
        <dbReference type="Proteomes" id="UP000297737"/>
    </source>
</evidence>
<dbReference type="EMBL" id="SIHO01000001">
    <property type="protein sequence ID" value="TFU06310.1"/>
    <property type="molecule type" value="Genomic_DNA"/>
</dbReference>
<comment type="caution">
    <text evidence="3">The sequence shown here is derived from an EMBL/GenBank/DDBJ whole genome shotgun (WGS) entry which is preliminary data.</text>
</comment>
<evidence type="ECO:0000259" key="1">
    <source>
        <dbReference type="PROSITE" id="PS51707"/>
    </source>
</evidence>
<dbReference type="PROSITE" id="PS51708">
    <property type="entry name" value="CHAD"/>
    <property type="match status" value="1"/>
</dbReference>
<gene>
    <name evidence="3" type="ORF">EUV02_04755</name>
</gene>
<dbReference type="OrthoDB" id="9777271at2"/>
<organism evidence="3 4">
    <name type="scientific">Glacieibacterium arshaanense</name>
    <dbReference type="NCBI Taxonomy" id="2511025"/>
    <lineage>
        <taxon>Bacteria</taxon>
        <taxon>Pseudomonadati</taxon>
        <taxon>Pseudomonadota</taxon>
        <taxon>Alphaproteobacteria</taxon>
        <taxon>Sphingomonadales</taxon>
        <taxon>Sphingosinicellaceae</taxon>
        <taxon>Glacieibacterium</taxon>
    </lineage>
</organism>
<dbReference type="PROSITE" id="PS51707">
    <property type="entry name" value="CYTH"/>
    <property type="match status" value="1"/>
</dbReference>
<evidence type="ECO:0000313" key="3">
    <source>
        <dbReference type="EMBL" id="TFU06310.1"/>
    </source>
</evidence>
<dbReference type="GO" id="GO:0046872">
    <property type="term" value="F:metal ion binding"/>
    <property type="evidence" value="ECO:0007669"/>
    <property type="project" value="TreeGrafter"/>
</dbReference>